<evidence type="ECO:0000313" key="3">
    <source>
        <dbReference type="Proteomes" id="UP000192042"/>
    </source>
</evidence>
<dbReference type="GO" id="GO:0005829">
    <property type="term" value="C:cytosol"/>
    <property type="evidence" value="ECO:0007669"/>
    <property type="project" value="TreeGrafter"/>
</dbReference>
<dbReference type="SUPFAM" id="SSF52317">
    <property type="entry name" value="Class I glutamine amidotransferase-like"/>
    <property type="match status" value="1"/>
</dbReference>
<feature type="domain" description="Glutamine amidotransferase" evidence="1">
    <location>
        <begin position="41"/>
        <end position="173"/>
    </location>
</feature>
<protein>
    <submittedName>
        <fullName evidence="2">GMP synthase family protein</fullName>
    </submittedName>
</protein>
<sequence>MRAVCLQHVPFEGPGVFETSLRRRRVLLERHLVPQDGLPDDSGDLLIVMGGPMSANDSDPWIAKETAFIRKALLAGNPVIGVCLGSQFMAKALGAVVRPGKALEIGMTPVRLTPEATSDPVFSGLPNSFDVFEWHGEIFELPENCMPLAASDIALQAFRYGDRAYGLLFHPEMERAGIDQLCRECAVDLARTGMTAQQITEAAWPHLPALQRFADSLVGALIPCER</sequence>
<evidence type="ECO:0000259" key="1">
    <source>
        <dbReference type="Pfam" id="PF00117"/>
    </source>
</evidence>
<dbReference type="Proteomes" id="UP000192042">
    <property type="component" value="Chromosome I"/>
</dbReference>
<proteinExistence type="predicted"/>
<dbReference type="OrthoDB" id="9807137at2"/>
<dbReference type="Pfam" id="PF00117">
    <property type="entry name" value="GATase"/>
    <property type="match status" value="1"/>
</dbReference>
<dbReference type="Gene3D" id="3.40.50.880">
    <property type="match status" value="1"/>
</dbReference>
<dbReference type="RefSeq" id="WP_080886210.1">
    <property type="nucleotide sequence ID" value="NZ_LT828648.1"/>
</dbReference>
<dbReference type="KEGG" id="nja:NSJP_1547"/>
<dbReference type="EMBL" id="LT828648">
    <property type="protein sequence ID" value="SLM47719.1"/>
    <property type="molecule type" value="Genomic_DNA"/>
</dbReference>
<evidence type="ECO:0000313" key="2">
    <source>
        <dbReference type="EMBL" id="SLM47719.1"/>
    </source>
</evidence>
<accession>A0A1W1I4B9</accession>
<dbReference type="PROSITE" id="PS51273">
    <property type="entry name" value="GATASE_TYPE_1"/>
    <property type="match status" value="1"/>
</dbReference>
<keyword evidence="3" id="KW-1185">Reference proteome</keyword>
<reference evidence="2 3" key="1">
    <citation type="submission" date="2017-03" db="EMBL/GenBank/DDBJ databases">
        <authorList>
            <person name="Afonso C.L."/>
            <person name="Miller P.J."/>
            <person name="Scott M.A."/>
            <person name="Spackman E."/>
            <person name="Goraichik I."/>
            <person name="Dimitrov K.M."/>
            <person name="Suarez D.L."/>
            <person name="Swayne D.E."/>
        </authorList>
    </citation>
    <scope>NUCLEOTIDE SEQUENCE [LARGE SCALE GENOMIC DNA]</scope>
    <source>
        <strain evidence="2">Genome sequencing of Nitrospira japonica strain NJ11</strain>
    </source>
</reference>
<name>A0A1W1I4B9_9BACT</name>
<dbReference type="InterPro" id="IPR044992">
    <property type="entry name" value="ChyE-like"/>
</dbReference>
<dbReference type="PANTHER" id="PTHR42695:SF5">
    <property type="entry name" value="GLUTAMINE AMIDOTRANSFERASE YLR126C-RELATED"/>
    <property type="match status" value="1"/>
</dbReference>
<dbReference type="STRING" id="1325564.NSJP_1547"/>
<dbReference type="InterPro" id="IPR017926">
    <property type="entry name" value="GATASE"/>
</dbReference>
<organism evidence="2 3">
    <name type="scientific">Nitrospira japonica</name>
    <dbReference type="NCBI Taxonomy" id="1325564"/>
    <lineage>
        <taxon>Bacteria</taxon>
        <taxon>Pseudomonadati</taxon>
        <taxon>Nitrospirota</taxon>
        <taxon>Nitrospiria</taxon>
        <taxon>Nitrospirales</taxon>
        <taxon>Nitrospiraceae</taxon>
        <taxon>Nitrospira</taxon>
    </lineage>
</organism>
<gene>
    <name evidence="2" type="ORF">NSJP_1547</name>
</gene>
<dbReference type="CDD" id="cd01741">
    <property type="entry name" value="GATase1_1"/>
    <property type="match status" value="1"/>
</dbReference>
<dbReference type="AlphaFoldDB" id="A0A1W1I4B9"/>
<dbReference type="InterPro" id="IPR029062">
    <property type="entry name" value="Class_I_gatase-like"/>
</dbReference>
<dbReference type="PANTHER" id="PTHR42695">
    <property type="entry name" value="GLUTAMINE AMIDOTRANSFERASE YLR126C-RELATED"/>
    <property type="match status" value="1"/>
</dbReference>